<dbReference type="Pfam" id="PF20737">
    <property type="entry name" value="Glyco_hydro127C"/>
    <property type="match status" value="1"/>
</dbReference>
<name>A0A1G4RUQ4_9CAUL</name>
<dbReference type="Gene3D" id="2.60.120.260">
    <property type="entry name" value="Galactose-binding domain-like"/>
    <property type="match status" value="1"/>
</dbReference>
<dbReference type="OrthoDB" id="9757939at2"/>
<dbReference type="SUPFAM" id="SSF48208">
    <property type="entry name" value="Six-hairpin glycosidases"/>
    <property type="match status" value="1"/>
</dbReference>
<dbReference type="InterPro" id="IPR012878">
    <property type="entry name" value="Beta-AFase-like_GH127_cat"/>
</dbReference>
<feature type="domain" description="Non-reducing end beta-L-arabinofuranosidase-like GH127 middle" evidence="2">
    <location>
        <begin position="708"/>
        <end position="815"/>
    </location>
</feature>
<dbReference type="InterPro" id="IPR008928">
    <property type="entry name" value="6-hairpin_glycosidase_sf"/>
</dbReference>
<evidence type="ECO:0000259" key="1">
    <source>
        <dbReference type="Pfam" id="PF07944"/>
    </source>
</evidence>
<feature type="domain" description="Non-reducing end beta-L-arabinofuranosidase-like GH127 catalytic" evidence="1">
    <location>
        <begin position="392"/>
        <end position="693"/>
    </location>
</feature>
<dbReference type="Proteomes" id="UP000199150">
    <property type="component" value="Unassembled WGS sequence"/>
</dbReference>
<dbReference type="InterPro" id="IPR049049">
    <property type="entry name" value="Beta-AFase-like_GH127_C"/>
</dbReference>
<sequence>MSRKFIAETHFCKAECGCNAVSRRSVFAGAAGVALIGASGFAFAARANETSVNLAKVATPSASFHSGDTRVAALNDGHTPANSADAEKGMYGNWPRTGAEWVQYDWSQPVSLNKVAVYWWVDGQGVGAPKACRVLYWDGKTFVPVTNINGLGVTKDAFNITTFDTVKTDKLRLEIVSDGTLSTGILEWQVWSVGPVPAFAPVVAAGIDRTVVMGGKTWLMGKTDTLTAGDTGSLWRKVSGPGDVTFADALSPETTATVSAPGTYVLELTAHAGGQVSSSRLRLNAQAAPPPQRLDVVYTKKYTIDSPLWNARAKALIVNWIPHVIDYCERTDLKIGNGGIDNFIEAGKANRGEPHGPHKGYVFSNAWVVENVEAMCIALMVDPKGDTEMIKAQDKMRATLERWIPIILAAQESDGYLQTAKTLAAPGEWDERWSPDHRGNHEGYIAGYFIESAINHYTLTNGQDLRLYNAAKKLADCWVANIGPGKKEWFDGHQEMEQALVRFGRFVNDEEGNGRGDSYIALAKFLLESRRGGQEYDQSHLPPVKQYEAVGHAVRAVYFYSGMADIAAETGDVDYQSAVASLWDNMVNRKYYVTGGIGSGETSEGFGPDYSLRNGAYCESCSSCGLIFFQYKMNLAYHDAKYADLYEQTMYNALLGGIDLDGKSFCYTNPLVNTERTLWHVCPCCVANIPRTLLMIPTWTYVKDAQGLYVNMFVGSTITVEKVAGTDVEMVQKTDYPWNGQVTITVNPKEAKTFALRVRIPDRTTSELYTTVPVVKGVKVFKVNGRAVTPRIVKGYAVVEREWKAGDTIELELPMAPQRIYADPKIEADRGLVALGYGPLVYNVELADQTSITQPLGKAALKAEWKPDLLGGIMALSGKWADGSAMLAVPNYARMNRIGGPEEIGAGDVDYAPGTEQASLAEVGPRRHFTGLQSQVWIRQA</sequence>
<dbReference type="RefSeq" id="WP_090647564.1">
    <property type="nucleotide sequence ID" value="NZ_CBCRYE010000001.1"/>
</dbReference>
<dbReference type="STRING" id="260084.SAMN02927928_2143"/>
<evidence type="ECO:0000313" key="4">
    <source>
        <dbReference type="EMBL" id="SCW60461.1"/>
    </source>
</evidence>
<dbReference type="InterPro" id="IPR013783">
    <property type="entry name" value="Ig-like_fold"/>
</dbReference>
<protein>
    <recommendedName>
        <fullName evidence="6">Tat pathway signal protein</fullName>
    </recommendedName>
</protein>
<dbReference type="InterPro" id="IPR049046">
    <property type="entry name" value="Beta-AFase-like_GH127_middle"/>
</dbReference>
<dbReference type="EMBL" id="FMTS01000003">
    <property type="protein sequence ID" value="SCW60461.1"/>
    <property type="molecule type" value="Genomic_DNA"/>
</dbReference>
<proteinExistence type="predicted"/>
<dbReference type="SUPFAM" id="SSF49785">
    <property type="entry name" value="Galactose-binding domain-like"/>
    <property type="match status" value="1"/>
</dbReference>
<dbReference type="InterPro" id="IPR049174">
    <property type="entry name" value="Beta-AFase-like"/>
</dbReference>
<gene>
    <name evidence="4" type="ORF">SAMN02927928_2143</name>
</gene>
<evidence type="ECO:0000259" key="3">
    <source>
        <dbReference type="Pfam" id="PF20737"/>
    </source>
</evidence>
<dbReference type="PANTHER" id="PTHR43465:SF2">
    <property type="entry name" value="DUF1680 DOMAIN PROTEIN (AFU_ORTHOLOGUE AFUA_1G08910)"/>
    <property type="match status" value="1"/>
</dbReference>
<dbReference type="Pfam" id="PF20736">
    <property type="entry name" value="Glyco_hydro127M"/>
    <property type="match status" value="1"/>
</dbReference>
<dbReference type="GO" id="GO:0005975">
    <property type="term" value="P:carbohydrate metabolic process"/>
    <property type="evidence" value="ECO:0007669"/>
    <property type="project" value="InterPro"/>
</dbReference>
<organism evidence="4 5">
    <name type="scientific">Asticcacaulis taihuensis</name>
    <dbReference type="NCBI Taxonomy" id="260084"/>
    <lineage>
        <taxon>Bacteria</taxon>
        <taxon>Pseudomonadati</taxon>
        <taxon>Pseudomonadota</taxon>
        <taxon>Alphaproteobacteria</taxon>
        <taxon>Caulobacterales</taxon>
        <taxon>Caulobacteraceae</taxon>
        <taxon>Asticcacaulis</taxon>
    </lineage>
</organism>
<evidence type="ECO:0000259" key="2">
    <source>
        <dbReference type="Pfam" id="PF20736"/>
    </source>
</evidence>
<evidence type="ECO:0000313" key="5">
    <source>
        <dbReference type="Proteomes" id="UP000199150"/>
    </source>
</evidence>
<dbReference type="AlphaFoldDB" id="A0A1G4RUQ4"/>
<dbReference type="PANTHER" id="PTHR43465">
    <property type="entry name" value="DUF1680 DOMAIN PROTEIN (AFU_ORTHOLOGUE AFUA_1G08910)"/>
    <property type="match status" value="1"/>
</dbReference>
<keyword evidence="5" id="KW-1185">Reference proteome</keyword>
<dbReference type="InterPro" id="IPR008979">
    <property type="entry name" value="Galactose-bd-like_sf"/>
</dbReference>
<reference evidence="5" key="1">
    <citation type="submission" date="2016-10" db="EMBL/GenBank/DDBJ databases">
        <authorList>
            <person name="Varghese N."/>
            <person name="Submissions S."/>
        </authorList>
    </citation>
    <scope>NUCLEOTIDE SEQUENCE [LARGE SCALE GENOMIC DNA]</scope>
    <source>
        <strain evidence="5">CGMCC 1.3431</strain>
    </source>
</reference>
<dbReference type="Gene3D" id="2.60.40.10">
    <property type="entry name" value="Immunoglobulins"/>
    <property type="match status" value="1"/>
</dbReference>
<dbReference type="InterPro" id="IPR006311">
    <property type="entry name" value="TAT_signal"/>
</dbReference>
<dbReference type="Pfam" id="PF07944">
    <property type="entry name" value="Beta-AFase-like_GH127_cat"/>
    <property type="match status" value="1"/>
</dbReference>
<accession>A0A1G4RUQ4</accession>
<feature type="domain" description="Non-reducing end beta-L-arabinofuranosidase-like GH127 C-terminal" evidence="3">
    <location>
        <begin position="817"/>
        <end position="900"/>
    </location>
</feature>
<evidence type="ECO:0008006" key="6">
    <source>
        <dbReference type="Google" id="ProtNLM"/>
    </source>
</evidence>
<dbReference type="PROSITE" id="PS51318">
    <property type="entry name" value="TAT"/>
    <property type="match status" value="1"/>
</dbReference>